<proteinExistence type="predicted"/>
<dbReference type="PANTHER" id="PTHR45815:SF3">
    <property type="entry name" value="PROTEIN DISULFIDE-ISOMERASE A6"/>
    <property type="match status" value="1"/>
</dbReference>
<keyword evidence="5" id="KW-0413">Isomerase</keyword>
<dbReference type="EC" id="5.3.4.1" evidence="3"/>
<dbReference type="GO" id="GO:0003756">
    <property type="term" value="F:protein disulfide isomerase activity"/>
    <property type="evidence" value="ECO:0007669"/>
    <property type="project" value="UniProtKB-EC"/>
</dbReference>
<evidence type="ECO:0000256" key="2">
    <source>
        <dbReference type="ARBA" id="ARBA00004319"/>
    </source>
</evidence>
<dbReference type="CDD" id="cd02981">
    <property type="entry name" value="PDI_b_family"/>
    <property type="match status" value="1"/>
</dbReference>
<dbReference type="CDD" id="cd03002">
    <property type="entry name" value="PDI_a_MPD1_like"/>
    <property type="match status" value="1"/>
</dbReference>
<dbReference type="InterPro" id="IPR013766">
    <property type="entry name" value="Thioredoxin_domain"/>
</dbReference>
<accession>A0A6A6VTX0</accession>
<dbReference type="OrthoDB" id="10264505at2759"/>
<keyword evidence="11" id="KW-1185">Reference proteome</keyword>
<keyword evidence="6" id="KW-0676">Redox-active center</keyword>
<evidence type="ECO:0000313" key="11">
    <source>
        <dbReference type="Proteomes" id="UP000799437"/>
    </source>
</evidence>
<dbReference type="GO" id="GO:0015035">
    <property type="term" value="F:protein-disulfide reductase activity"/>
    <property type="evidence" value="ECO:0007669"/>
    <property type="project" value="TreeGrafter"/>
</dbReference>
<keyword evidence="4" id="KW-1015">Disulfide bond</keyword>
<evidence type="ECO:0000259" key="9">
    <source>
        <dbReference type="PROSITE" id="PS51352"/>
    </source>
</evidence>
<dbReference type="GO" id="GO:0034976">
    <property type="term" value="P:response to endoplasmic reticulum stress"/>
    <property type="evidence" value="ECO:0007669"/>
    <property type="project" value="TreeGrafter"/>
</dbReference>
<feature type="chain" id="PRO_5025622025" description="protein disulfide-isomerase" evidence="8">
    <location>
        <begin position="23"/>
        <end position="482"/>
    </location>
</feature>
<dbReference type="InterPro" id="IPR057305">
    <property type="entry name" value="Thioredox_PDIA6_C"/>
</dbReference>
<evidence type="ECO:0000313" key="10">
    <source>
        <dbReference type="EMBL" id="KAF2754138.1"/>
    </source>
</evidence>
<evidence type="ECO:0000256" key="6">
    <source>
        <dbReference type="ARBA" id="ARBA00023284"/>
    </source>
</evidence>
<evidence type="ECO:0000256" key="1">
    <source>
        <dbReference type="ARBA" id="ARBA00001182"/>
    </source>
</evidence>
<comment type="catalytic activity">
    <reaction evidence="1">
        <text>Catalyzes the rearrangement of -S-S- bonds in proteins.</text>
        <dbReference type="EC" id="5.3.4.1"/>
    </reaction>
</comment>
<evidence type="ECO:0000256" key="5">
    <source>
        <dbReference type="ARBA" id="ARBA00023235"/>
    </source>
</evidence>
<dbReference type="InterPro" id="IPR017937">
    <property type="entry name" value="Thioredoxin_CS"/>
</dbReference>
<dbReference type="RefSeq" id="XP_033596589.1">
    <property type="nucleotide sequence ID" value="XM_033748501.1"/>
</dbReference>
<dbReference type="PROSITE" id="PS00194">
    <property type="entry name" value="THIOREDOXIN_1"/>
    <property type="match status" value="1"/>
</dbReference>
<dbReference type="PANTHER" id="PTHR45815">
    <property type="entry name" value="PROTEIN DISULFIDE-ISOMERASE A6"/>
    <property type="match status" value="1"/>
</dbReference>
<evidence type="ECO:0000256" key="4">
    <source>
        <dbReference type="ARBA" id="ARBA00023157"/>
    </source>
</evidence>
<feature type="signal peptide" evidence="8">
    <location>
        <begin position="1"/>
        <end position="22"/>
    </location>
</feature>
<evidence type="ECO:0000256" key="3">
    <source>
        <dbReference type="ARBA" id="ARBA00012723"/>
    </source>
</evidence>
<gene>
    <name evidence="10" type="ORF">EJ05DRAFT_514161</name>
</gene>
<dbReference type="Pfam" id="PF00085">
    <property type="entry name" value="Thioredoxin"/>
    <property type="match status" value="1"/>
</dbReference>
<feature type="compositionally biased region" description="Acidic residues" evidence="7">
    <location>
        <begin position="276"/>
        <end position="292"/>
    </location>
</feature>
<feature type="compositionally biased region" description="Basic and acidic residues" evidence="7">
    <location>
        <begin position="259"/>
        <end position="269"/>
    </location>
</feature>
<dbReference type="Gene3D" id="3.40.30.10">
    <property type="entry name" value="Glutaredoxin"/>
    <property type="match status" value="2"/>
</dbReference>
<dbReference type="SUPFAM" id="SSF52833">
    <property type="entry name" value="Thioredoxin-like"/>
    <property type="match status" value="2"/>
</dbReference>
<feature type="domain" description="Thioredoxin" evidence="9">
    <location>
        <begin position="4"/>
        <end position="144"/>
    </location>
</feature>
<protein>
    <recommendedName>
        <fullName evidence="3">protein disulfide-isomerase</fullName>
        <ecNumber evidence="3">5.3.4.1</ecNumber>
    </recommendedName>
</protein>
<reference evidence="10" key="1">
    <citation type="journal article" date="2020" name="Stud. Mycol.">
        <title>101 Dothideomycetes genomes: a test case for predicting lifestyles and emergence of pathogens.</title>
        <authorList>
            <person name="Haridas S."/>
            <person name="Albert R."/>
            <person name="Binder M."/>
            <person name="Bloem J."/>
            <person name="Labutti K."/>
            <person name="Salamov A."/>
            <person name="Andreopoulos B."/>
            <person name="Baker S."/>
            <person name="Barry K."/>
            <person name="Bills G."/>
            <person name="Bluhm B."/>
            <person name="Cannon C."/>
            <person name="Castanera R."/>
            <person name="Culley D."/>
            <person name="Daum C."/>
            <person name="Ezra D."/>
            <person name="Gonzalez J."/>
            <person name="Henrissat B."/>
            <person name="Kuo A."/>
            <person name="Liang C."/>
            <person name="Lipzen A."/>
            <person name="Lutzoni F."/>
            <person name="Magnuson J."/>
            <person name="Mondo S."/>
            <person name="Nolan M."/>
            <person name="Ohm R."/>
            <person name="Pangilinan J."/>
            <person name="Park H.-J."/>
            <person name="Ramirez L."/>
            <person name="Alfaro M."/>
            <person name="Sun H."/>
            <person name="Tritt A."/>
            <person name="Yoshinaga Y."/>
            <person name="Zwiers L.-H."/>
            <person name="Turgeon B."/>
            <person name="Goodwin S."/>
            <person name="Spatafora J."/>
            <person name="Crous P."/>
            <person name="Grigoriev I."/>
        </authorList>
    </citation>
    <scope>NUCLEOTIDE SEQUENCE</scope>
    <source>
        <strain evidence="10">CBS 121739</strain>
    </source>
</reference>
<feature type="compositionally biased region" description="Acidic residues" evidence="7">
    <location>
        <begin position="448"/>
        <end position="458"/>
    </location>
</feature>
<evidence type="ECO:0000256" key="7">
    <source>
        <dbReference type="SAM" id="MobiDB-lite"/>
    </source>
</evidence>
<comment type="subcellular location">
    <subcellularLocation>
        <location evidence="2">Endoplasmic reticulum lumen</location>
    </subcellularLocation>
</comment>
<feature type="region of interest" description="Disordered" evidence="7">
    <location>
        <begin position="243"/>
        <end position="307"/>
    </location>
</feature>
<organism evidence="10 11">
    <name type="scientific">Pseudovirgaria hyperparasitica</name>
    <dbReference type="NCBI Taxonomy" id="470096"/>
    <lineage>
        <taxon>Eukaryota</taxon>
        <taxon>Fungi</taxon>
        <taxon>Dikarya</taxon>
        <taxon>Ascomycota</taxon>
        <taxon>Pezizomycotina</taxon>
        <taxon>Dothideomycetes</taxon>
        <taxon>Dothideomycetes incertae sedis</taxon>
        <taxon>Acrospermales</taxon>
        <taxon>Acrospermaceae</taxon>
        <taxon>Pseudovirgaria</taxon>
    </lineage>
</organism>
<dbReference type="EMBL" id="ML996581">
    <property type="protein sequence ID" value="KAF2754138.1"/>
    <property type="molecule type" value="Genomic_DNA"/>
</dbReference>
<dbReference type="Pfam" id="PF24541">
    <property type="entry name" value="Thioredox_PDIA6_C"/>
    <property type="match status" value="1"/>
</dbReference>
<keyword evidence="8" id="KW-0732">Signal</keyword>
<feature type="region of interest" description="Disordered" evidence="7">
    <location>
        <begin position="439"/>
        <end position="458"/>
    </location>
</feature>
<evidence type="ECO:0000256" key="8">
    <source>
        <dbReference type="SAM" id="SignalP"/>
    </source>
</evidence>
<dbReference type="AlphaFoldDB" id="A0A6A6VTX0"/>
<dbReference type="GO" id="GO:0005788">
    <property type="term" value="C:endoplasmic reticulum lumen"/>
    <property type="evidence" value="ECO:0007669"/>
    <property type="project" value="UniProtKB-SubCell"/>
</dbReference>
<name>A0A6A6VTX0_9PEZI</name>
<dbReference type="PRINTS" id="PR00421">
    <property type="entry name" value="THIOREDOXIN"/>
</dbReference>
<dbReference type="InterPro" id="IPR036249">
    <property type="entry name" value="Thioredoxin-like_sf"/>
</dbReference>
<dbReference type="GeneID" id="54489555"/>
<sequence>MVNTAIVTALAAGALLSTPVSGAIYLKSSPVLQLENAKAYDRLIAQSNYTSIVEFYAPWCGHCQNLKPAYEKAAKNLAGLAKVAAMNCDEEANKPFCGQMGVQGFPTLKIVRPGKKAGRPTVEDYQGPRSAKGIVDAVVDKIPNHVQRITDKNLDGFLEGDHPKAILFSDKGPISALLRSLAIDYLGTVSFAQIRNSQEKAVKQFNVENFPTLVLLPGDGKEPAVYDGAMKKEGMAKFLAQVAEPNPDPAPKPSKKDKKPQDKKEKPKESASSITLEDEAIPTEATDPETLEDVNKQKPVKVDSGPPMLEMLEHAPALEEKCMLHNSGSCLLALLPQKPLDNPDAVLDEQSRTALASLGEVQHKHTGRIFPFYAVPAINTAGIRLRGGVGLDKDEKRIEIVVINAKRNWYRHFPGDDFGTIAIEEWIDQIRMGEGKKERLPTGLIPDAPEEMTSPEEPVVEETIVEEETVIDVGNEGTHDEL</sequence>
<dbReference type="PROSITE" id="PS51352">
    <property type="entry name" value="THIOREDOXIN_2"/>
    <property type="match status" value="1"/>
</dbReference>
<dbReference type="Proteomes" id="UP000799437">
    <property type="component" value="Unassembled WGS sequence"/>
</dbReference>